<dbReference type="AlphaFoldDB" id="A0A0E3W2G2"/>
<dbReference type="InterPro" id="IPR027890">
    <property type="entry name" value="DUF4491"/>
</dbReference>
<reference evidence="2 3" key="1">
    <citation type="submission" date="2015-03" db="EMBL/GenBank/DDBJ databases">
        <authorList>
            <person name="Murphy D."/>
        </authorList>
    </citation>
    <scope>NUCLEOTIDE SEQUENCE [LARGE SCALE GENOMIC DNA]</scope>
    <source>
        <strain evidence="2 3">OL-4</strain>
    </source>
</reference>
<evidence type="ECO:0000313" key="3">
    <source>
        <dbReference type="Proteomes" id="UP000045545"/>
    </source>
</evidence>
<keyword evidence="1" id="KW-0472">Membrane</keyword>
<dbReference type="EMBL" id="CGIH01000002">
    <property type="protein sequence ID" value="CFW97988.1"/>
    <property type="molecule type" value="Genomic_DNA"/>
</dbReference>
<evidence type="ECO:0000313" key="2">
    <source>
        <dbReference type="EMBL" id="CFW97988.1"/>
    </source>
</evidence>
<accession>A0A0E3W2G2</accession>
<feature type="transmembrane region" description="Helical" evidence="1">
    <location>
        <begin position="31"/>
        <end position="49"/>
    </location>
</feature>
<sequence>MYLGIIFGLYVLLTIGLYHILVVKLEERFGVWPWSVFLLIGLLCIYFSWQSSGEALSMWWGYNAFLNLWTIKEMFDQPARRLSRH</sequence>
<keyword evidence="1" id="KW-0812">Transmembrane</keyword>
<proteinExistence type="predicted"/>
<protein>
    <recommendedName>
        <fullName evidence="4">DUF4491 domain-containing protein</fullName>
    </recommendedName>
</protein>
<dbReference type="Proteomes" id="UP000045545">
    <property type="component" value="Unassembled WGS sequence"/>
</dbReference>
<keyword evidence="1" id="KW-1133">Transmembrane helix</keyword>
<name>A0A0E3W2G2_9FIRM</name>
<evidence type="ECO:0008006" key="4">
    <source>
        <dbReference type="Google" id="ProtNLM"/>
    </source>
</evidence>
<organism evidence="2 3">
    <name type="scientific">Syntrophomonas zehnderi OL-4</name>
    <dbReference type="NCBI Taxonomy" id="690567"/>
    <lineage>
        <taxon>Bacteria</taxon>
        <taxon>Bacillati</taxon>
        <taxon>Bacillota</taxon>
        <taxon>Clostridia</taxon>
        <taxon>Eubacteriales</taxon>
        <taxon>Syntrophomonadaceae</taxon>
        <taxon>Syntrophomonas</taxon>
    </lineage>
</organism>
<gene>
    <name evidence="2" type="ORF">118</name>
</gene>
<keyword evidence="3" id="KW-1185">Reference proteome</keyword>
<dbReference type="RefSeq" id="WP_046494669.1">
    <property type="nucleotide sequence ID" value="NZ_CGIH01000002.1"/>
</dbReference>
<feature type="transmembrane region" description="Helical" evidence="1">
    <location>
        <begin position="7"/>
        <end position="25"/>
    </location>
</feature>
<dbReference type="Pfam" id="PF14898">
    <property type="entry name" value="DUF4491"/>
    <property type="match status" value="1"/>
</dbReference>
<dbReference type="STRING" id="690567.118"/>
<evidence type="ECO:0000256" key="1">
    <source>
        <dbReference type="SAM" id="Phobius"/>
    </source>
</evidence>